<dbReference type="SUPFAM" id="SSF46785">
    <property type="entry name" value="Winged helix' DNA-binding domain"/>
    <property type="match status" value="1"/>
</dbReference>
<reference evidence="1 2" key="1">
    <citation type="submission" date="2016-06" db="EMBL/GenBank/DDBJ databases">
        <authorList>
            <person name="Kjaerup R.B."/>
            <person name="Dalgaard T.S."/>
            <person name="Juul-Madsen H.R."/>
        </authorList>
    </citation>
    <scope>NUCLEOTIDE SEQUENCE [LARGE SCALE GENOMIC DNA]</scope>
    <source>
        <strain evidence="1 2">CECT 8886</strain>
    </source>
</reference>
<dbReference type="InterPro" id="IPR036390">
    <property type="entry name" value="WH_DNA-bd_sf"/>
</dbReference>
<evidence type="ECO:0000313" key="1">
    <source>
        <dbReference type="EMBL" id="SBS29026.1"/>
    </source>
</evidence>
<evidence type="ECO:0000313" key="2">
    <source>
        <dbReference type="Proteomes" id="UP000092544"/>
    </source>
</evidence>
<dbReference type="AlphaFoldDB" id="A0A1A8TBN7"/>
<accession>A0A1A8TBN7</accession>
<dbReference type="Proteomes" id="UP000092544">
    <property type="component" value="Unassembled WGS sequence"/>
</dbReference>
<dbReference type="RefSeq" id="WP_067014068.1">
    <property type="nucleotide sequence ID" value="NZ_FLOB01000002.1"/>
</dbReference>
<dbReference type="STRING" id="1792290.MSP8886_01406"/>
<gene>
    <name evidence="1" type="ORF">MSP8886_01406</name>
</gene>
<protein>
    <submittedName>
        <fullName evidence="1">Uncharacterized protein</fullName>
    </submittedName>
</protein>
<dbReference type="EMBL" id="FLOB01000002">
    <property type="protein sequence ID" value="SBS29026.1"/>
    <property type="molecule type" value="Genomic_DNA"/>
</dbReference>
<proteinExistence type="predicted"/>
<name>A0A1A8TBN7_9GAMM</name>
<sequence length="108" mass="11828">MLNQLTTLDHEIMGVLLKSTRALTLYDIGRCSKSRTQDALKSVEKLMEQGFVRRVQCGASSLYVAVLDCPYFPPVAAVAARDFLAFDDAELTRLVDALDPVLTGPSAH</sequence>
<organism evidence="1 2">
    <name type="scientific">Marinomonas spartinae</name>
    <dbReference type="NCBI Taxonomy" id="1792290"/>
    <lineage>
        <taxon>Bacteria</taxon>
        <taxon>Pseudomonadati</taxon>
        <taxon>Pseudomonadota</taxon>
        <taxon>Gammaproteobacteria</taxon>
        <taxon>Oceanospirillales</taxon>
        <taxon>Oceanospirillaceae</taxon>
        <taxon>Marinomonas</taxon>
    </lineage>
</organism>
<dbReference type="OrthoDB" id="9952778at2"/>
<keyword evidence="2" id="KW-1185">Reference proteome</keyword>